<dbReference type="GeneID" id="43637534"/>
<evidence type="ECO:0000313" key="2">
    <source>
        <dbReference type="EMBL" id="KAE8142617.1"/>
    </source>
</evidence>
<dbReference type="Proteomes" id="UP000325672">
    <property type="component" value="Unassembled WGS sequence"/>
</dbReference>
<keyword evidence="1" id="KW-0812">Transmembrane</keyword>
<proteinExistence type="predicted"/>
<sequence>MTSKRKFAPRVTLYTLPDNRGPSVYTTPHCPQAGQILLLSISHTLIQVVSLALYRIFWWVESEYTGSVKYSLQCFS</sequence>
<organism evidence="2 3">
    <name type="scientific">Aspergillus pseudotamarii</name>
    <dbReference type="NCBI Taxonomy" id="132259"/>
    <lineage>
        <taxon>Eukaryota</taxon>
        <taxon>Fungi</taxon>
        <taxon>Dikarya</taxon>
        <taxon>Ascomycota</taxon>
        <taxon>Pezizomycotina</taxon>
        <taxon>Eurotiomycetes</taxon>
        <taxon>Eurotiomycetidae</taxon>
        <taxon>Eurotiales</taxon>
        <taxon>Aspergillaceae</taxon>
        <taxon>Aspergillus</taxon>
        <taxon>Aspergillus subgen. Circumdati</taxon>
    </lineage>
</organism>
<protein>
    <submittedName>
        <fullName evidence="2">Uncharacterized protein</fullName>
    </submittedName>
</protein>
<keyword evidence="1" id="KW-1133">Transmembrane helix</keyword>
<name>A0A5N6T8N0_ASPPS</name>
<gene>
    <name evidence="2" type="ORF">BDV38DRAFT_235321</name>
</gene>
<feature type="transmembrane region" description="Helical" evidence="1">
    <location>
        <begin position="36"/>
        <end position="57"/>
    </location>
</feature>
<keyword evidence="3" id="KW-1185">Reference proteome</keyword>
<dbReference type="RefSeq" id="XP_031918680.1">
    <property type="nucleotide sequence ID" value="XM_032053324.1"/>
</dbReference>
<accession>A0A5N6T8N0</accession>
<reference evidence="2 3" key="1">
    <citation type="submission" date="2019-04" db="EMBL/GenBank/DDBJ databases">
        <title>Friends and foes A comparative genomics study of 23 Aspergillus species from section Flavi.</title>
        <authorList>
            <consortium name="DOE Joint Genome Institute"/>
            <person name="Kjaerbolling I."/>
            <person name="Vesth T."/>
            <person name="Frisvad J.C."/>
            <person name="Nybo J.L."/>
            <person name="Theobald S."/>
            <person name="Kildgaard S."/>
            <person name="Isbrandt T."/>
            <person name="Kuo A."/>
            <person name="Sato A."/>
            <person name="Lyhne E.K."/>
            <person name="Kogle M.E."/>
            <person name="Wiebenga A."/>
            <person name="Kun R.S."/>
            <person name="Lubbers R.J."/>
            <person name="Makela M.R."/>
            <person name="Barry K."/>
            <person name="Chovatia M."/>
            <person name="Clum A."/>
            <person name="Daum C."/>
            <person name="Haridas S."/>
            <person name="He G."/>
            <person name="LaButti K."/>
            <person name="Lipzen A."/>
            <person name="Mondo S."/>
            <person name="Riley R."/>
            <person name="Salamov A."/>
            <person name="Simmons B.A."/>
            <person name="Magnuson J.K."/>
            <person name="Henrissat B."/>
            <person name="Mortensen U.H."/>
            <person name="Larsen T.O."/>
            <person name="Devries R.P."/>
            <person name="Grigoriev I.V."/>
            <person name="Machida M."/>
            <person name="Baker S.E."/>
            <person name="Andersen M.R."/>
        </authorList>
    </citation>
    <scope>NUCLEOTIDE SEQUENCE [LARGE SCALE GENOMIC DNA]</scope>
    <source>
        <strain evidence="2 3">CBS 117625</strain>
    </source>
</reference>
<keyword evidence="1" id="KW-0472">Membrane</keyword>
<evidence type="ECO:0000256" key="1">
    <source>
        <dbReference type="SAM" id="Phobius"/>
    </source>
</evidence>
<dbReference type="EMBL" id="ML743554">
    <property type="protein sequence ID" value="KAE8142617.1"/>
    <property type="molecule type" value="Genomic_DNA"/>
</dbReference>
<dbReference type="AlphaFoldDB" id="A0A5N6T8N0"/>
<evidence type="ECO:0000313" key="3">
    <source>
        <dbReference type="Proteomes" id="UP000325672"/>
    </source>
</evidence>